<evidence type="ECO:0000256" key="1">
    <source>
        <dbReference type="SAM" id="Phobius"/>
    </source>
</evidence>
<keyword evidence="1" id="KW-0812">Transmembrane</keyword>
<evidence type="ECO:0000313" key="3">
    <source>
        <dbReference type="Proteomes" id="UP001175211"/>
    </source>
</evidence>
<keyword evidence="1" id="KW-0472">Membrane</keyword>
<dbReference type="GeneID" id="85357600"/>
<dbReference type="AlphaFoldDB" id="A0AA39JWV2"/>
<keyword evidence="3" id="KW-1185">Reference proteome</keyword>
<reference evidence="2" key="1">
    <citation type="submission" date="2023-06" db="EMBL/GenBank/DDBJ databases">
        <authorList>
            <consortium name="Lawrence Berkeley National Laboratory"/>
            <person name="Ahrendt S."/>
            <person name="Sahu N."/>
            <person name="Indic B."/>
            <person name="Wong-Bajracharya J."/>
            <person name="Merenyi Z."/>
            <person name="Ke H.-M."/>
            <person name="Monk M."/>
            <person name="Kocsube S."/>
            <person name="Drula E."/>
            <person name="Lipzen A."/>
            <person name="Balint B."/>
            <person name="Henrissat B."/>
            <person name="Andreopoulos B."/>
            <person name="Martin F.M."/>
            <person name="Harder C.B."/>
            <person name="Rigling D."/>
            <person name="Ford K.L."/>
            <person name="Foster G.D."/>
            <person name="Pangilinan J."/>
            <person name="Papanicolaou A."/>
            <person name="Barry K."/>
            <person name="LaButti K."/>
            <person name="Viragh M."/>
            <person name="Koriabine M."/>
            <person name="Yan M."/>
            <person name="Riley R."/>
            <person name="Champramary S."/>
            <person name="Plett K.L."/>
            <person name="Tsai I.J."/>
            <person name="Slot J."/>
            <person name="Sipos G."/>
            <person name="Plett J."/>
            <person name="Nagy L.G."/>
            <person name="Grigoriev I.V."/>
        </authorList>
    </citation>
    <scope>NUCLEOTIDE SEQUENCE</scope>
    <source>
        <strain evidence="2">CCBAS 213</strain>
    </source>
</reference>
<keyword evidence="1" id="KW-1133">Transmembrane helix</keyword>
<feature type="transmembrane region" description="Helical" evidence="1">
    <location>
        <begin position="92"/>
        <end position="112"/>
    </location>
</feature>
<evidence type="ECO:0008006" key="4">
    <source>
        <dbReference type="Google" id="ProtNLM"/>
    </source>
</evidence>
<accession>A0AA39JWV2</accession>
<evidence type="ECO:0000313" key="2">
    <source>
        <dbReference type="EMBL" id="KAK0448914.1"/>
    </source>
</evidence>
<protein>
    <recommendedName>
        <fullName evidence="4">SAP domain-containing protein</fullName>
    </recommendedName>
</protein>
<name>A0AA39JWV2_ARMTA</name>
<organism evidence="2 3">
    <name type="scientific">Armillaria tabescens</name>
    <name type="common">Ringless honey mushroom</name>
    <name type="synonym">Agaricus tabescens</name>
    <dbReference type="NCBI Taxonomy" id="1929756"/>
    <lineage>
        <taxon>Eukaryota</taxon>
        <taxon>Fungi</taxon>
        <taxon>Dikarya</taxon>
        <taxon>Basidiomycota</taxon>
        <taxon>Agaricomycotina</taxon>
        <taxon>Agaricomycetes</taxon>
        <taxon>Agaricomycetidae</taxon>
        <taxon>Agaricales</taxon>
        <taxon>Marasmiineae</taxon>
        <taxon>Physalacriaceae</taxon>
        <taxon>Desarmillaria</taxon>
    </lineage>
</organism>
<proteinExistence type="predicted"/>
<comment type="caution">
    <text evidence="2">The sequence shown here is derived from an EMBL/GenBank/DDBJ whole genome shotgun (WGS) entry which is preliminary data.</text>
</comment>
<sequence length="614" mass="68159">MTVLSRGKCRDQGSSTAAQTFPVPATVLTVCLVPSPTAPVGDASRPSSFSSDRDAARSLAFRLLVSVCQAGFSGGDTNYATAHHGSRLATGLTLLGSFFAIAVIAATVYIAIARRQARFSQQQRRASTSSFGRIMDLFPLPPPLPLLPTASSPSDPSPEPPLATKYAFPRLNGKLDKNGDFETEEIDLSLANKTDWFVDLCQRYSLPSYGTKAVRRDRLMKFSQSGMAKWKSSLFTPARIPHKGVRNGGVTKRKPTRREHRILQASSLTSATPPVIFATERSKDTRSQTVVDRILPWAHSLLAKMAQTPPTNPRHTHLPERKTSGTYIGMQQIVQDPFENPVFAQRVASIVDEHLAVYRGPVDAATETLPISSVESPRPSMDLDTACLGLTTASNDSFSTYVDRSDSPTLPSLEPPMVVTALGPEIPERAPVPSDNDSGSKIQCVLIFADGSKMLVHQRDVPPTKPFRYATNIQSLIQSWDDSCPEWAPPPDHPIIIHGRSVPIKYWNMLYKYNKTVHGEWKTLKNDWMNWKFFMEAYRASGTPEAFWATYSDSQGQRLKYSRILQLLLKKRKASNVAEEAKRTFDKGVHQSIWVYEEGDVGPYDKRFEYRPGI</sequence>
<gene>
    <name evidence="2" type="ORF">EV420DRAFT_1566109</name>
</gene>
<dbReference type="Proteomes" id="UP001175211">
    <property type="component" value="Unassembled WGS sequence"/>
</dbReference>
<dbReference type="RefSeq" id="XP_060326629.1">
    <property type="nucleotide sequence ID" value="XM_060474052.1"/>
</dbReference>
<dbReference type="EMBL" id="JAUEPS010000040">
    <property type="protein sequence ID" value="KAK0448914.1"/>
    <property type="molecule type" value="Genomic_DNA"/>
</dbReference>